<protein>
    <submittedName>
        <fullName evidence="2">Uncharacterized protein</fullName>
    </submittedName>
</protein>
<name>A0ABM9I1G2_9GAMM</name>
<accession>A0ABM9I1G2</accession>
<dbReference type="RefSeq" id="WP_317963942.1">
    <property type="nucleotide sequence ID" value="NZ_OX458333.1"/>
</dbReference>
<proteinExistence type="predicted"/>
<dbReference type="Proteomes" id="UP001162030">
    <property type="component" value="Chromosome"/>
</dbReference>
<organism evidence="2 3">
    <name type="scientific">Methylocaldum szegediense</name>
    <dbReference type="NCBI Taxonomy" id="73780"/>
    <lineage>
        <taxon>Bacteria</taxon>
        <taxon>Pseudomonadati</taxon>
        <taxon>Pseudomonadota</taxon>
        <taxon>Gammaproteobacteria</taxon>
        <taxon>Methylococcales</taxon>
        <taxon>Methylococcaceae</taxon>
        <taxon>Methylocaldum</taxon>
    </lineage>
</organism>
<evidence type="ECO:0000256" key="1">
    <source>
        <dbReference type="SAM" id="MobiDB-lite"/>
    </source>
</evidence>
<reference evidence="2 3" key="1">
    <citation type="submission" date="2023-03" db="EMBL/GenBank/DDBJ databases">
        <authorList>
            <person name="Pearce D."/>
        </authorList>
    </citation>
    <scope>NUCLEOTIDE SEQUENCE [LARGE SCALE GENOMIC DNA]</scope>
    <source>
        <strain evidence="2">Msz</strain>
    </source>
</reference>
<dbReference type="EMBL" id="OX458333">
    <property type="protein sequence ID" value="CAI8826157.1"/>
    <property type="molecule type" value="Genomic_DNA"/>
</dbReference>
<sequence length="324" mass="35893">MHDVQKGFRIGDQFVSWGTTLAEACRLLGIEPDHKRGKASLPCANTYGFAVVSAELDAPATDRPVMTVTFELAPYRTGTPEPEIWATPLSERLGPPDKVSRSEISSDIPPGNAVQFNAHWTSSETDIGLSVYGGLRKVDDGFSVGRLSLSWSTRLAARPYIDEWRARVKRLVTIAERLSALWTFKLDWPHSGYWMFRGHSPEALAEREARISLYEPELLDTPASIAAKLDPQSFAIWRSDDHGIWGASTLWDSVMVEFGQPTKVTWVEIKPAKGGGWAELQVGPKGDGPWHVQSHHGSPAIRNAAQMLAKFPGVRLEQQEGYDC</sequence>
<gene>
    <name evidence="2" type="ORF">MSZNOR_2056</name>
</gene>
<keyword evidence="3" id="KW-1185">Reference proteome</keyword>
<evidence type="ECO:0000313" key="2">
    <source>
        <dbReference type="EMBL" id="CAI8826157.1"/>
    </source>
</evidence>
<evidence type="ECO:0000313" key="3">
    <source>
        <dbReference type="Proteomes" id="UP001162030"/>
    </source>
</evidence>
<feature type="region of interest" description="Disordered" evidence="1">
    <location>
        <begin position="86"/>
        <end position="106"/>
    </location>
</feature>